<evidence type="ECO:0000256" key="1">
    <source>
        <dbReference type="SAM" id="MobiDB-lite"/>
    </source>
</evidence>
<dbReference type="AlphaFoldDB" id="A0AAN8PWI1"/>
<proteinExistence type="predicted"/>
<comment type="caution">
    <text evidence="2">The sequence shown here is derived from an EMBL/GenBank/DDBJ whole genome shotgun (WGS) entry which is preliminary data.</text>
</comment>
<name>A0AAN8PWI1_POLSC</name>
<accession>A0AAN8PWI1</accession>
<evidence type="ECO:0000313" key="2">
    <source>
        <dbReference type="EMBL" id="KAK6638782.1"/>
    </source>
</evidence>
<organism evidence="2 3">
    <name type="scientific">Polyplax serrata</name>
    <name type="common">Common mouse louse</name>
    <dbReference type="NCBI Taxonomy" id="468196"/>
    <lineage>
        <taxon>Eukaryota</taxon>
        <taxon>Metazoa</taxon>
        <taxon>Ecdysozoa</taxon>
        <taxon>Arthropoda</taxon>
        <taxon>Hexapoda</taxon>
        <taxon>Insecta</taxon>
        <taxon>Pterygota</taxon>
        <taxon>Neoptera</taxon>
        <taxon>Paraneoptera</taxon>
        <taxon>Psocodea</taxon>
        <taxon>Troctomorpha</taxon>
        <taxon>Phthiraptera</taxon>
        <taxon>Anoplura</taxon>
        <taxon>Polyplacidae</taxon>
        <taxon>Polyplax</taxon>
    </lineage>
</organism>
<feature type="region of interest" description="Disordered" evidence="1">
    <location>
        <begin position="1"/>
        <end position="25"/>
    </location>
</feature>
<gene>
    <name evidence="2" type="ORF">RUM43_007051</name>
</gene>
<sequence length="85" mass="9416">MTNVFGGFTASDKESVGPPRSGDESRALNCEIKWTVSPNPFRQQSIKQLKTRNRYILGCIMDLLSLAVPLLNQITDTALIDGVNY</sequence>
<reference evidence="2 3" key="1">
    <citation type="submission" date="2023-10" db="EMBL/GenBank/DDBJ databases">
        <title>Genomes of two closely related lineages of the louse Polyplax serrata with different host specificities.</title>
        <authorList>
            <person name="Martinu J."/>
            <person name="Tarabai H."/>
            <person name="Stefka J."/>
            <person name="Hypsa V."/>
        </authorList>
    </citation>
    <scope>NUCLEOTIDE SEQUENCE [LARGE SCALE GENOMIC DNA]</scope>
    <source>
        <strain evidence="2">HR10_N</strain>
    </source>
</reference>
<protein>
    <submittedName>
        <fullName evidence="2">Uncharacterized protein</fullName>
    </submittedName>
</protein>
<dbReference type="EMBL" id="JAWJWE010000003">
    <property type="protein sequence ID" value="KAK6638782.1"/>
    <property type="molecule type" value="Genomic_DNA"/>
</dbReference>
<evidence type="ECO:0000313" key="3">
    <source>
        <dbReference type="Proteomes" id="UP001372834"/>
    </source>
</evidence>
<feature type="compositionally biased region" description="Basic and acidic residues" evidence="1">
    <location>
        <begin position="11"/>
        <end position="25"/>
    </location>
</feature>
<dbReference type="Proteomes" id="UP001372834">
    <property type="component" value="Unassembled WGS sequence"/>
</dbReference>